<dbReference type="EMBL" id="GEBQ01001670">
    <property type="protein sequence ID" value="JAT38307.1"/>
    <property type="molecule type" value="Transcribed_RNA"/>
</dbReference>
<name>A0A1B6MQT2_9HEMI</name>
<dbReference type="AlphaFoldDB" id="A0A1B6MQT2"/>
<dbReference type="SUPFAM" id="SSF56672">
    <property type="entry name" value="DNA/RNA polymerases"/>
    <property type="match status" value="1"/>
</dbReference>
<dbReference type="PROSITE" id="PS50878">
    <property type="entry name" value="RT_POL"/>
    <property type="match status" value="1"/>
</dbReference>
<reference evidence="2" key="1">
    <citation type="submission" date="2015-11" db="EMBL/GenBank/DDBJ databases">
        <title>De novo transcriptome assembly of four potential Pierce s Disease insect vectors from Arizona vineyards.</title>
        <authorList>
            <person name="Tassone E.E."/>
        </authorList>
    </citation>
    <scope>NUCLEOTIDE SEQUENCE</scope>
</reference>
<sequence>MSENGLECLVNEPTRITEHSKTCIDHVFVRVDNRSLVEVNATVIDADITDHCLLQVDVRVLCDGRGSGETVSPPPLPAPQWRTDYALLNQLIDGADWSLVYVQLDASSAFDAFFDIFQNLISQSRVKCIAKNVKTKKLKPWMNDYLCIKIKRRNHIYKLTQTHPENKNLKSYYRRFKNKLQNDIKNVKDNYYKQKFEMCKGDSRATWEILNKLTGQYNNSDKQITLEINNTSSQDPLKIANEFNNFFLDIINQLDMNCTVPDNFTSLHYKEYFETKSEVHSMYIEPVLPAELLSIINSLKSNTSPGMDGFSSALLKIVASKIINVLSYLINYSFESGVFPKKLKHAVVIPIYKSGPESKCNNYRPISLLSCFSKVYEKIMKKKLIGFLQSTDFFGRRQFGFRTGMNTENALINFMTDVYNGINTNKCVSGLFLDIKKAFDTVDHKILLDKLHKCGVRGIVHKWFGSYLIGRQQCVRIKSVYSDMGEINSGVPQGSVLGAILFIIYVNDLCCAKLKGKLTAFADDTALCYIEESWDEIEIAMTKDLEALQWWFSSNHMLLSAEKTKFINFNLKKDINLVNQLNYKCAGCLIEQQNTCKTNKCAVVERTSLIKYLGMYVDSEVSWKVHIKRLKDKINNTLRCFYFLRSMTNQQVMRTLYFALVQSRIEYGIVIWGNAFSTHINPIFLLQKHFIRMIAYKNRFEHSRPLFNDFKIFPLKHLFVFKVLKLFYQRSGNIPQNENPYRQRLRNLNQHLVPKPNNTFFTRTFNFVAPRIFNKLPHDIKVLNSKNMFLNKLKKWLLQVDNIEELLTIQQ</sequence>
<dbReference type="PANTHER" id="PTHR33332">
    <property type="entry name" value="REVERSE TRANSCRIPTASE DOMAIN-CONTAINING PROTEIN"/>
    <property type="match status" value="1"/>
</dbReference>
<dbReference type="InterPro" id="IPR000477">
    <property type="entry name" value="RT_dom"/>
</dbReference>
<dbReference type="GO" id="GO:0071897">
    <property type="term" value="P:DNA biosynthetic process"/>
    <property type="evidence" value="ECO:0007669"/>
    <property type="project" value="UniProtKB-ARBA"/>
</dbReference>
<accession>A0A1B6MQT2</accession>
<dbReference type="Pfam" id="PF00078">
    <property type="entry name" value="RVT_1"/>
    <property type="match status" value="1"/>
</dbReference>
<protein>
    <recommendedName>
        <fullName evidence="1">Reverse transcriptase domain-containing protein</fullName>
    </recommendedName>
</protein>
<evidence type="ECO:0000313" key="2">
    <source>
        <dbReference type="EMBL" id="JAT38307.1"/>
    </source>
</evidence>
<organism evidence="2">
    <name type="scientific">Graphocephala atropunctata</name>
    <dbReference type="NCBI Taxonomy" id="36148"/>
    <lineage>
        <taxon>Eukaryota</taxon>
        <taxon>Metazoa</taxon>
        <taxon>Ecdysozoa</taxon>
        <taxon>Arthropoda</taxon>
        <taxon>Hexapoda</taxon>
        <taxon>Insecta</taxon>
        <taxon>Pterygota</taxon>
        <taxon>Neoptera</taxon>
        <taxon>Paraneoptera</taxon>
        <taxon>Hemiptera</taxon>
        <taxon>Auchenorrhyncha</taxon>
        <taxon>Membracoidea</taxon>
        <taxon>Cicadellidae</taxon>
        <taxon>Cicadellinae</taxon>
        <taxon>Cicadellini</taxon>
        <taxon>Graphocephala</taxon>
    </lineage>
</organism>
<gene>
    <name evidence="2" type="ORF">g.45644</name>
</gene>
<evidence type="ECO:0000259" key="1">
    <source>
        <dbReference type="PROSITE" id="PS50878"/>
    </source>
</evidence>
<dbReference type="InterPro" id="IPR043502">
    <property type="entry name" value="DNA/RNA_pol_sf"/>
</dbReference>
<proteinExistence type="predicted"/>
<dbReference type="CDD" id="cd01650">
    <property type="entry name" value="RT_nLTR_like"/>
    <property type="match status" value="1"/>
</dbReference>
<feature type="domain" description="Reverse transcriptase" evidence="1">
    <location>
        <begin position="332"/>
        <end position="617"/>
    </location>
</feature>